<dbReference type="Pfam" id="PF00169">
    <property type="entry name" value="PH"/>
    <property type="match status" value="1"/>
</dbReference>
<feature type="compositionally biased region" description="Polar residues" evidence="2">
    <location>
        <begin position="118"/>
        <end position="132"/>
    </location>
</feature>
<accession>A0A913Z7E8</accession>
<dbReference type="InterPro" id="IPR001202">
    <property type="entry name" value="WW_dom"/>
</dbReference>
<feature type="compositionally biased region" description="Basic and acidic residues" evidence="2">
    <location>
        <begin position="797"/>
        <end position="833"/>
    </location>
</feature>
<dbReference type="InterPro" id="IPR057971">
    <property type="entry name" value="PKHA4-7_TBCA"/>
</dbReference>
<feature type="compositionally biased region" description="Basic and acidic residues" evidence="2">
    <location>
        <begin position="856"/>
        <end position="868"/>
    </location>
</feature>
<name>A0A913Z7E8_PATMI</name>
<dbReference type="SUPFAM" id="SSF51045">
    <property type="entry name" value="WW domain"/>
    <property type="match status" value="2"/>
</dbReference>
<feature type="region of interest" description="Disordered" evidence="2">
    <location>
        <begin position="1407"/>
        <end position="1432"/>
    </location>
</feature>
<dbReference type="SMART" id="SM00456">
    <property type="entry name" value="WW"/>
    <property type="match status" value="2"/>
</dbReference>
<feature type="compositionally biased region" description="Basic and acidic residues" evidence="2">
    <location>
        <begin position="707"/>
        <end position="721"/>
    </location>
</feature>
<feature type="compositionally biased region" description="Basic and acidic residues" evidence="2">
    <location>
        <begin position="1848"/>
        <end position="1859"/>
    </location>
</feature>
<dbReference type="Gene3D" id="2.30.29.30">
    <property type="entry name" value="Pleckstrin-homology domain (PH domain)/Phosphotyrosine-binding domain (PTB)"/>
    <property type="match status" value="1"/>
</dbReference>
<feature type="domain" description="WW" evidence="4">
    <location>
        <begin position="8"/>
        <end position="41"/>
    </location>
</feature>
<dbReference type="PROSITE" id="PS01159">
    <property type="entry name" value="WW_DOMAIN_1"/>
    <property type="match status" value="2"/>
</dbReference>
<dbReference type="SUPFAM" id="SSF50729">
    <property type="entry name" value="PH domain-like"/>
    <property type="match status" value="1"/>
</dbReference>
<feature type="region of interest" description="Disordered" evidence="2">
    <location>
        <begin position="1937"/>
        <end position="2044"/>
    </location>
</feature>
<feature type="compositionally biased region" description="Polar residues" evidence="2">
    <location>
        <begin position="2002"/>
        <end position="2017"/>
    </location>
</feature>
<evidence type="ECO:0000313" key="5">
    <source>
        <dbReference type="EnsemblMetazoa" id="XP_038047614.1"/>
    </source>
</evidence>
<dbReference type="Pfam" id="PF00397">
    <property type="entry name" value="WW"/>
    <property type="match status" value="1"/>
</dbReference>
<dbReference type="Gene3D" id="2.20.70.10">
    <property type="match status" value="2"/>
</dbReference>
<feature type="compositionally biased region" description="Basic and acidic residues" evidence="2">
    <location>
        <begin position="1752"/>
        <end position="1764"/>
    </location>
</feature>
<feature type="region of interest" description="Disordered" evidence="2">
    <location>
        <begin position="102"/>
        <end position="190"/>
    </location>
</feature>
<feature type="compositionally biased region" description="Polar residues" evidence="2">
    <location>
        <begin position="1765"/>
        <end position="1788"/>
    </location>
</feature>
<feature type="domain" description="WW" evidence="4">
    <location>
        <begin position="53"/>
        <end position="86"/>
    </location>
</feature>
<feature type="region of interest" description="Disordered" evidence="2">
    <location>
        <begin position="1684"/>
        <end position="1789"/>
    </location>
</feature>
<feature type="compositionally biased region" description="Basic and acidic residues" evidence="2">
    <location>
        <begin position="1207"/>
        <end position="1224"/>
    </location>
</feature>
<dbReference type="GeneID" id="119721637"/>
<feature type="compositionally biased region" description="Low complexity" evidence="2">
    <location>
        <begin position="741"/>
        <end position="757"/>
    </location>
</feature>
<feature type="compositionally biased region" description="Basic and acidic residues" evidence="2">
    <location>
        <begin position="768"/>
        <end position="790"/>
    </location>
</feature>
<proteinExistence type="predicted"/>
<dbReference type="RefSeq" id="XP_038047614.1">
    <property type="nucleotide sequence ID" value="XM_038191686.1"/>
</dbReference>
<dbReference type="SMART" id="SM00233">
    <property type="entry name" value="PH"/>
    <property type="match status" value="1"/>
</dbReference>
<dbReference type="OrthoDB" id="43122at2759"/>
<feature type="compositionally biased region" description="Basic and acidic residues" evidence="2">
    <location>
        <begin position="570"/>
        <end position="582"/>
    </location>
</feature>
<feature type="compositionally biased region" description="Gly residues" evidence="2">
    <location>
        <begin position="671"/>
        <end position="684"/>
    </location>
</feature>
<feature type="compositionally biased region" description="Basic residues" evidence="2">
    <location>
        <begin position="1294"/>
        <end position="1305"/>
    </location>
</feature>
<feature type="compositionally biased region" description="Basic and acidic residues" evidence="2">
    <location>
        <begin position="594"/>
        <end position="667"/>
    </location>
</feature>
<feature type="compositionally biased region" description="Basic and acidic residues" evidence="2">
    <location>
        <begin position="1306"/>
        <end position="1315"/>
    </location>
</feature>
<keyword evidence="6" id="KW-1185">Reference proteome</keyword>
<dbReference type="CDD" id="cd00201">
    <property type="entry name" value="WW"/>
    <property type="match status" value="2"/>
</dbReference>
<protein>
    <submittedName>
        <fullName evidence="5">Uncharacterized protein</fullName>
    </submittedName>
</protein>
<dbReference type="InterPro" id="IPR036020">
    <property type="entry name" value="WW_dom_sf"/>
</dbReference>
<feature type="compositionally biased region" description="Low complexity" evidence="2">
    <location>
        <begin position="151"/>
        <end position="171"/>
    </location>
</feature>
<reference evidence="5" key="1">
    <citation type="submission" date="2022-11" db="UniProtKB">
        <authorList>
            <consortium name="EnsemblMetazoa"/>
        </authorList>
    </citation>
    <scope>IDENTIFICATION</scope>
</reference>
<evidence type="ECO:0000256" key="1">
    <source>
        <dbReference type="SAM" id="Coils"/>
    </source>
</evidence>
<feature type="compositionally biased region" description="Basic and acidic residues" evidence="2">
    <location>
        <begin position="2128"/>
        <end position="2138"/>
    </location>
</feature>
<feature type="compositionally biased region" description="Basic and acidic residues" evidence="2">
    <location>
        <begin position="546"/>
        <end position="562"/>
    </location>
</feature>
<feature type="region of interest" description="Disordered" evidence="2">
    <location>
        <begin position="301"/>
        <end position="1158"/>
    </location>
</feature>
<feature type="compositionally biased region" description="Basic and acidic residues" evidence="2">
    <location>
        <begin position="1897"/>
        <end position="1910"/>
    </location>
</feature>
<feature type="compositionally biased region" description="Polar residues" evidence="2">
    <location>
        <begin position="881"/>
        <end position="890"/>
    </location>
</feature>
<evidence type="ECO:0000256" key="2">
    <source>
        <dbReference type="SAM" id="MobiDB-lite"/>
    </source>
</evidence>
<dbReference type="PANTHER" id="PTHR12752">
    <property type="entry name" value="PHOSPHOINOSITOL 3-PHOSPHATE-BINDING PROTEIN"/>
    <property type="match status" value="1"/>
</dbReference>
<organism evidence="5 6">
    <name type="scientific">Patiria miniata</name>
    <name type="common">Bat star</name>
    <name type="synonym">Asterina miniata</name>
    <dbReference type="NCBI Taxonomy" id="46514"/>
    <lineage>
        <taxon>Eukaryota</taxon>
        <taxon>Metazoa</taxon>
        <taxon>Echinodermata</taxon>
        <taxon>Eleutherozoa</taxon>
        <taxon>Asterozoa</taxon>
        <taxon>Asteroidea</taxon>
        <taxon>Valvatacea</taxon>
        <taxon>Valvatida</taxon>
        <taxon>Asterinidae</taxon>
        <taxon>Patiria</taxon>
    </lineage>
</organism>
<dbReference type="InterPro" id="IPR040392">
    <property type="entry name" value="PKHA4-7_PH"/>
</dbReference>
<dbReference type="EnsemblMetazoa" id="XM_038191686.1">
    <property type="protein sequence ID" value="XP_038047614.1"/>
    <property type="gene ID" value="LOC119721637"/>
</dbReference>
<dbReference type="PROSITE" id="PS50020">
    <property type="entry name" value="WW_DOMAIN_2"/>
    <property type="match status" value="2"/>
</dbReference>
<evidence type="ECO:0000259" key="3">
    <source>
        <dbReference type="PROSITE" id="PS50003"/>
    </source>
</evidence>
<feature type="compositionally biased region" description="Basic and acidic residues" evidence="2">
    <location>
        <begin position="1254"/>
        <end position="1272"/>
    </location>
</feature>
<feature type="region of interest" description="Disordered" evidence="2">
    <location>
        <begin position="1181"/>
        <end position="1341"/>
    </location>
</feature>
<dbReference type="Proteomes" id="UP000887568">
    <property type="component" value="Unplaced"/>
</dbReference>
<feature type="region of interest" description="Disordered" evidence="2">
    <location>
        <begin position="1806"/>
        <end position="1917"/>
    </location>
</feature>
<evidence type="ECO:0000313" key="6">
    <source>
        <dbReference type="Proteomes" id="UP000887568"/>
    </source>
</evidence>
<sequence>MAERLRRDPLPPQWSYGVKADGRIFFINEETRSTTWLHPVTGKAISSGWDDRVDLPPGWQEGITREGAAYFMNHHTGETTFNNPITQQPEADDEFFLIDRTHETPPYHRPNLAPLQMPPNNSTPGPAQSDPSQYDPALSPSSPVYAQATVPDNRTTPNQPTTPTSPTSGDRPSFRKRVVPKTSAPSLKRRRDAVTSMEGWLFKQDSGALKAWRKRWCVLADYCLFYYKGSDQTRSESGSILLPSYQISPIGPQDKINRKFAFKCEHDNMRTYYLAAETQVDMNQWIRALKLAANVQLDRSQQYGEDETGGFGDYRSPSQNGGHNGRDDEEEDWLFKSSKDLNGALPDDYEDNRDATAPPQNGFDPDGRLPREPDEADGRYHNGNDYVEGAPDGYWEARERYIQNHGHYPEDNRPGQDEMDHAVPPAIYDYPPDEDIDGYSSPEEVVKRDRFHDDDDDDLAHRLPPDSEQVDRDMSDREQFGSDRGRNPGDRPDDRKPRQPRDNIREPEPDRGERDRYDSDRSREDYQGLSSPDAGEYTKLRFSPQQDRRVPGERGEDRERDQYNSLSESDQDRRIVPVEERLVSAAAPVQEAGYDPRETSDSSHGKQDSKSASLEDERGTARSRDSHSSRASQDKHGGRHGDRQGGEPRHSWDRGSESLSSRDEGQQRGRSPGGRGRRAGGGGGRPPPHSPGQYPESYNTLPRPRSKSRERSNTDEGRFPNDNRGQNQDGSLDRRQMPHYDSSTTDSLPSPSGDPTSHPLGGGGRRHPHDDPRRVHSLDHRRQRPHRDSDSQSDSRPSPRDERSPQPRSYRDLEGRVHNPRDMHGTRSLDRNQRPPHRSSMDSPPRASQQSATLPHDYRSADARRRDYAGAQDQPDADISKMSTPTSSAPGSVDGRGRRDPETGSLRREDPRGDPRRSDPRGDPRRGDPQSDPRHNRRRDPRGDPRHRDPGRDERFDPRRSDPRMGDSRRGDPRQGDPRKGDPRERDPRDDPRGEPRRGDPRDDQRGRDPRDDPRQRDPRGDPRQRDPRGDPRQRDPRRGDPRDDPRRGDPRHDPRRGDPRGDPRQHDPRGDPRQRDPRGDPRQRDPRGDPRRSDPRGDPRQSDPRQSDPRGDPRRSDPHRGGPRDDRRREMEAVQGRRPPEPLHFKFPKTGEMYPGEVTPEQRSFLQSPLAQPNQELLTPEQRADINSPMVYQRKEADWPTSRPEAYYKAKERQAESAEHQPHADYIPQPVEAVIQRSTPTNATFASAPPLESQDRYPEEQKRTSNYDRPRRFASPITEEEVEGTTEPDIAPRRARNAGHKRRSDRNTLERNEFDTGDQLAPLTEGSGMSKGPREPTSRFKKWQMKAQPYILLSTGIRLRLSIAAGDLLGKSHEELVLLLIQLRRDQSNLERWLEMIDQEMALLMDPTSSPPGSPSRIRARHGDSLHRRSNPNLSEDREFFGELSLEREEVARELEISRPLVHLVDNLVRMGSLYGGENQMIAQEFYRDKVQKDLNYIQPKKLIEFSRRLEEEKLERDLKGELEQIQTAEDRLLEDKLNHLHKLDKKLQELSAQVSLLKEDKDKIETSLDRLGREMERHWDDGPEILGGMEDQQRRLERDLVKVRTQLAYGTKELEEIAAENGKIEYEVTLLRSKLDGRHHRNAKSPHEGATTKERLQMENEVTRVQSLLDSLGKQRNLLVNQMQTLRTGPTEANREKFPRRRHEHSPRTPKQYTVTDLDTMVSRDLSASSPAPMATANEGISKSAPPLRRRGDSIKKVRQIKEQQVQQSPVLESVASSTAQSSYHASPQILHPQPRYQQLPARQVEPPRLSPDWENQYYSGPSTDRRRGDASPQERVRSGPTQSGWHDEGHRVDKRQTFGGYGKRSKGPRPDSKYHTISRTGDVVHHSPMRRTRSVPDREGLMADDGKSSAMDRLMPGSPYKNTSYDPYHGAVSDTEVESSTLRSKKKSLRVSDGAQQKTRGPALRHLRSARAQTLPGRFANGTPHTPPVLNAPKPQITPDPTNSWDEGAATNQDELPRRQPERNRRHTFSGQPLGPRARPFAKGAQDDIAIHELQKALIDPDEFNELVIPEPSGPRPSDIVSGKYKPIDVDESTGGGLLGMPAKIVIPERYLPDEEDEEEPTMTAEEREKHEERVDRITKMLSAHSLQEWSPSEILSTWDQAGGFPEAEQLRQKVEEEKQARQEVLTMRRALAQEVKEQSKVMAARSMRMTTETQQLAAR</sequence>
<dbReference type="InterPro" id="IPR011993">
    <property type="entry name" value="PH-like_dom_sf"/>
</dbReference>
<dbReference type="Pfam" id="PF25541">
    <property type="entry name" value="TBCA_PH"/>
    <property type="match status" value="1"/>
</dbReference>
<feature type="compositionally biased region" description="Basic and acidic residues" evidence="2">
    <location>
        <begin position="444"/>
        <end position="526"/>
    </location>
</feature>
<dbReference type="PANTHER" id="PTHR12752:SF9">
    <property type="entry name" value="KRAMER, ISOFORM I"/>
    <property type="match status" value="1"/>
</dbReference>
<feature type="compositionally biased region" description="Basic and acidic residues" evidence="2">
    <location>
        <begin position="395"/>
        <end position="421"/>
    </location>
</feature>
<feature type="compositionally biased region" description="Polar residues" evidence="2">
    <location>
        <begin position="1237"/>
        <end position="1246"/>
    </location>
</feature>
<evidence type="ECO:0000259" key="4">
    <source>
        <dbReference type="PROSITE" id="PS50020"/>
    </source>
</evidence>
<dbReference type="CDD" id="cd13248">
    <property type="entry name" value="PH_PEPP1_2_3"/>
    <property type="match status" value="1"/>
</dbReference>
<feature type="compositionally biased region" description="Basic and acidic residues" evidence="2">
    <location>
        <begin position="895"/>
        <end position="934"/>
    </location>
</feature>
<feature type="compositionally biased region" description="Basic and acidic residues" evidence="2">
    <location>
        <begin position="1826"/>
        <end position="1840"/>
    </location>
</feature>
<feature type="compositionally biased region" description="Basic and acidic residues" evidence="2">
    <location>
        <begin position="365"/>
        <end position="382"/>
    </location>
</feature>
<feature type="coiled-coil region" evidence="1">
    <location>
        <begin position="1513"/>
        <end position="1576"/>
    </location>
</feature>
<feature type="region of interest" description="Disordered" evidence="2">
    <location>
        <begin position="2113"/>
        <end position="2138"/>
    </location>
</feature>
<feature type="domain" description="PH" evidence="3">
    <location>
        <begin position="194"/>
        <end position="294"/>
    </location>
</feature>
<dbReference type="PROSITE" id="PS50003">
    <property type="entry name" value="PH_DOMAIN"/>
    <property type="match status" value="1"/>
</dbReference>
<dbReference type="OMA" id="SHMPRPA"/>
<keyword evidence="1" id="KW-0175">Coiled coil</keyword>
<feature type="compositionally biased region" description="Basic and acidic residues" evidence="2">
    <location>
        <begin position="941"/>
        <end position="1133"/>
    </location>
</feature>
<dbReference type="InterPro" id="IPR001849">
    <property type="entry name" value="PH_domain"/>
</dbReference>